<dbReference type="OrthoDB" id="7868987at2"/>
<dbReference type="RefSeq" id="WP_058516753.1">
    <property type="nucleotide sequence ID" value="NZ_CAAAIE010000002.1"/>
</dbReference>
<evidence type="ECO:0000313" key="1">
    <source>
        <dbReference type="EMBL" id="OEH46000.1"/>
    </source>
</evidence>
<comment type="caution">
    <text evidence="1">The sequence shown here is derived from an EMBL/GenBank/DDBJ whole genome shotgun (WGS) entry which is preliminary data.</text>
</comment>
<dbReference type="EMBL" id="LSOG01000082">
    <property type="protein sequence ID" value="OEH46000.1"/>
    <property type="molecule type" value="Genomic_DNA"/>
</dbReference>
<dbReference type="AlphaFoldDB" id="A0A1E5JNF6"/>
<protein>
    <submittedName>
        <fullName evidence="1">Uncharacterized protein</fullName>
    </submittedName>
</protein>
<sequence length="161" mass="19193">MSLYPLPDLVLFESFGGDWNNYQNALYQLFLDKIDRKLSFLGLPIKCRYFEPISEMHRSFWHLVTSGPVEDEDRTVDFRRCERINWIPHIIQHSSYSEILCWENKRGSNINTVLWLPPEQYMIILSNRKDYYLLTTAYVHDERKGKTNLKESSANKDPRKS</sequence>
<organism evidence="1 2">
    <name type="scientific">Legionella parisiensis</name>
    <dbReference type="NCBI Taxonomy" id="45071"/>
    <lineage>
        <taxon>Bacteria</taxon>
        <taxon>Pseudomonadati</taxon>
        <taxon>Pseudomonadota</taxon>
        <taxon>Gammaproteobacteria</taxon>
        <taxon>Legionellales</taxon>
        <taxon>Legionellaceae</taxon>
        <taxon>Legionella</taxon>
    </lineage>
</organism>
<dbReference type="PATRIC" id="fig|45071.6.peg.915"/>
<accession>A0A1E5JNF6</accession>
<reference evidence="1 2" key="1">
    <citation type="submission" date="2016-02" db="EMBL/GenBank/DDBJ databases">
        <title>Secondary metabolites in Legionella.</title>
        <authorList>
            <person name="Tobias N.J."/>
            <person name="Bode H.B."/>
        </authorList>
    </citation>
    <scope>NUCLEOTIDE SEQUENCE [LARGE SCALE GENOMIC DNA]</scope>
    <source>
        <strain evidence="1 2">DSM 19216</strain>
    </source>
</reference>
<dbReference type="STRING" id="45071.Lpar_0852"/>
<keyword evidence="2" id="KW-1185">Reference proteome</keyword>
<gene>
    <name evidence="1" type="ORF">lpari_03052</name>
</gene>
<proteinExistence type="predicted"/>
<name>A0A1E5JNF6_9GAMM</name>
<evidence type="ECO:0000313" key="2">
    <source>
        <dbReference type="Proteomes" id="UP000095229"/>
    </source>
</evidence>
<dbReference type="Proteomes" id="UP000095229">
    <property type="component" value="Unassembled WGS sequence"/>
</dbReference>